<dbReference type="InterPro" id="IPR019292">
    <property type="entry name" value="McrC"/>
</dbReference>
<organism evidence="1 2">
    <name type="scientific">Hymenobacter luteus</name>
    <dbReference type="NCBI Taxonomy" id="1411122"/>
    <lineage>
        <taxon>Bacteria</taxon>
        <taxon>Pseudomonadati</taxon>
        <taxon>Bacteroidota</taxon>
        <taxon>Cytophagia</taxon>
        <taxon>Cytophagales</taxon>
        <taxon>Hymenobacteraceae</taxon>
        <taxon>Hymenobacter</taxon>
    </lineage>
</organism>
<dbReference type="EMBL" id="JACHGG010000002">
    <property type="protein sequence ID" value="MBB6058867.1"/>
    <property type="molecule type" value="Genomic_DNA"/>
</dbReference>
<gene>
    <name evidence="1" type="ORF">HNQ93_001713</name>
</gene>
<dbReference type="Proteomes" id="UP000532746">
    <property type="component" value="Unassembled WGS sequence"/>
</dbReference>
<protein>
    <submittedName>
        <fullName evidence="1">5-methylcytosine-specific restriction enzyme subunit McrC</fullName>
    </submittedName>
</protein>
<dbReference type="Pfam" id="PF10117">
    <property type="entry name" value="McrBC"/>
    <property type="match status" value="1"/>
</dbReference>
<dbReference type="AlphaFoldDB" id="A0A7W9WCP2"/>
<name>A0A7W9WCP2_9BACT</name>
<proteinExistence type="predicted"/>
<dbReference type="PANTHER" id="PTHR38733:SF1">
    <property type="entry name" value="TYPE IV METHYL-DIRECTED RESTRICTION ENZYME ECOKMCRBC"/>
    <property type="match status" value="1"/>
</dbReference>
<evidence type="ECO:0000313" key="2">
    <source>
        <dbReference type="Proteomes" id="UP000532746"/>
    </source>
</evidence>
<dbReference type="InterPro" id="IPR011604">
    <property type="entry name" value="PDDEXK-like_dom_sf"/>
</dbReference>
<sequence length="371" mass="41162">MGIIQLPGLTLEILPKADDPARTITGAGQWKHVLLQMLQRVYEMPVAVPAAAQLAQAPHAMLDLFVAAFVQAAESLLQRGLVKRYRVTDENRPALKGQLLFAQQLRHNLSHGEHFFTRAQVYDVAHPLNSLIRMALQVAAGQARGTSLAARARTLLLHWPEVAAVAVPAEMPRLTRKTEPYRTALELALLLLNHSSPTIQGGGTEAVALLFDMNRLFELYVAKQLRRAAGSRAKVKVQNQQSFWGSVRIRPDLAVTIQGQCFVLDTKWKLPKHQRPAAADLQQLYAYCHLWKSPHGLLLYPGITRQGKAQQQDFQASGLMPNQSVTAHVYFADVLDHKEGLNPAFGATLLGYLENLLKDSIHLSVREQKVG</sequence>
<reference evidence="1 2" key="1">
    <citation type="submission" date="2020-08" db="EMBL/GenBank/DDBJ databases">
        <title>Genomic Encyclopedia of Type Strains, Phase IV (KMG-IV): sequencing the most valuable type-strain genomes for metagenomic binning, comparative biology and taxonomic classification.</title>
        <authorList>
            <person name="Goeker M."/>
        </authorList>
    </citation>
    <scope>NUCLEOTIDE SEQUENCE [LARGE SCALE GENOMIC DNA]</scope>
    <source>
        <strain evidence="1 2">DSM 26718</strain>
    </source>
</reference>
<dbReference type="PANTHER" id="PTHR38733">
    <property type="entry name" value="PROTEIN MCRC"/>
    <property type="match status" value="1"/>
</dbReference>
<keyword evidence="2" id="KW-1185">Reference proteome</keyword>
<evidence type="ECO:0000313" key="1">
    <source>
        <dbReference type="EMBL" id="MBB6058867.1"/>
    </source>
</evidence>
<accession>A0A7W9WCP2</accession>
<dbReference type="Gene3D" id="3.90.320.10">
    <property type="match status" value="1"/>
</dbReference>
<comment type="caution">
    <text evidence="1">The sequence shown here is derived from an EMBL/GenBank/DDBJ whole genome shotgun (WGS) entry which is preliminary data.</text>
</comment>